<proteinExistence type="predicted"/>
<evidence type="ECO:0000313" key="6">
    <source>
        <dbReference type="EnsemblMetazoa" id="BGLB020774-PA"/>
    </source>
</evidence>
<dbReference type="AlphaFoldDB" id="A0A2C9KKQ5"/>
<dbReference type="KEGG" id="bgt:106071548"/>
<dbReference type="VEuPathDB" id="VectorBase:BGLAX_042300"/>
<keyword evidence="3" id="KW-0862">Zinc</keyword>
<dbReference type="OrthoDB" id="2519255at2759"/>
<feature type="domain" description="MYND-type" evidence="5">
    <location>
        <begin position="82"/>
        <end position="120"/>
    </location>
</feature>
<name>A0A2C9KKQ5_BIOGL</name>
<accession>A0A2C9KKQ5</accession>
<evidence type="ECO:0000256" key="2">
    <source>
        <dbReference type="ARBA" id="ARBA00022771"/>
    </source>
</evidence>
<evidence type="ECO:0000256" key="4">
    <source>
        <dbReference type="PROSITE-ProRule" id="PRU00134"/>
    </source>
</evidence>
<sequence>MEKIIWIRVFTPCQKCCRKFLYKYRVSCDQCKKTHYCSSICWFEDLDSHKNHCLQAFQALDQDSFQKSIDLDGKPNTPEKTCFCCERSCGDELSCWNCRNVFYCSSVCKQKDNAIHSTYCGKTVSFTYINHIIFNGETFRYLEKKGLTSESRTTPVLLSIVHEMSRASVNYIRPWVIVQIVSPYPQNWQYAILVKDYTGEETHIIFHDDKRTHAAITGCPNLDRHALSMAPLSSCLKPGNFIILMDAWWHIFLDRTTGIRIDNLELVHFVWRD</sequence>
<protein>
    <recommendedName>
        <fullName evidence="5">MYND-type domain-containing protein</fullName>
    </recommendedName>
</protein>
<evidence type="ECO:0000256" key="1">
    <source>
        <dbReference type="ARBA" id="ARBA00022723"/>
    </source>
</evidence>
<evidence type="ECO:0000256" key="3">
    <source>
        <dbReference type="ARBA" id="ARBA00022833"/>
    </source>
</evidence>
<evidence type="ECO:0000313" key="7">
    <source>
        <dbReference type="Proteomes" id="UP000076420"/>
    </source>
</evidence>
<dbReference type="PROSITE" id="PS50865">
    <property type="entry name" value="ZF_MYND_2"/>
    <property type="match status" value="2"/>
</dbReference>
<dbReference type="Gene3D" id="6.10.140.2220">
    <property type="match status" value="1"/>
</dbReference>
<evidence type="ECO:0000259" key="5">
    <source>
        <dbReference type="PROSITE" id="PS50865"/>
    </source>
</evidence>
<keyword evidence="2 4" id="KW-0863">Zinc-finger</keyword>
<dbReference type="EnsemblMetazoa" id="BGLB020774-RA">
    <property type="protein sequence ID" value="BGLB020774-PA"/>
    <property type="gene ID" value="BGLB020774"/>
</dbReference>
<dbReference type="GO" id="GO:0008270">
    <property type="term" value="F:zinc ion binding"/>
    <property type="evidence" value="ECO:0007669"/>
    <property type="project" value="UniProtKB-KW"/>
</dbReference>
<dbReference type="InterPro" id="IPR002893">
    <property type="entry name" value="Znf_MYND"/>
</dbReference>
<dbReference type="VEuPathDB" id="VectorBase:BGLB020774"/>
<dbReference type="PROSITE" id="PS01360">
    <property type="entry name" value="ZF_MYND_1"/>
    <property type="match status" value="2"/>
</dbReference>
<organism evidence="6 7">
    <name type="scientific">Biomphalaria glabrata</name>
    <name type="common">Bloodfluke planorb</name>
    <name type="synonym">Freshwater snail</name>
    <dbReference type="NCBI Taxonomy" id="6526"/>
    <lineage>
        <taxon>Eukaryota</taxon>
        <taxon>Metazoa</taxon>
        <taxon>Spiralia</taxon>
        <taxon>Lophotrochozoa</taxon>
        <taxon>Mollusca</taxon>
        <taxon>Gastropoda</taxon>
        <taxon>Heterobranchia</taxon>
        <taxon>Euthyneura</taxon>
        <taxon>Panpulmonata</taxon>
        <taxon>Hygrophila</taxon>
        <taxon>Lymnaeoidea</taxon>
        <taxon>Planorbidae</taxon>
        <taxon>Biomphalaria</taxon>
    </lineage>
</organism>
<reference evidence="6" key="1">
    <citation type="submission" date="2020-05" db="UniProtKB">
        <authorList>
            <consortium name="EnsemblMetazoa"/>
        </authorList>
    </citation>
    <scope>IDENTIFICATION</scope>
    <source>
        <strain evidence="6">BB02</strain>
    </source>
</reference>
<feature type="domain" description="MYND-type" evidence="5">
    <location>
        <begin position="13"/>
        <end position="53"/>
    </location>
</feature>
<dbReference type="Proteomes" id="UP000076420">
    <property type="component" value="Unassembled WGS sequence"/>
</dbReference>
<gene>
    <name evidence="6" type="primary">106071548</name>
</gene>
<keyword evidence="1" id="KW-0479">Metal-binding</keyword>
<dbReference type="SUPFAM" id="SSF144232">
    <property type="entry name" value="HIT/MYND zinc finger-like"/>
    <property type="match status" value="2"/>
</dbReference>